<sequence>MAIKVAVASSDGKLVNQHFGHTREFLIFEVDRQGFRFLEKRSVVPHCSCDGAPPPTAKTSVESLTDCRIVLVTRIGDGPQEKLKSLGIDCIISYDFIENALNEIVASEIASS</sequence>
<dbReference type="SUPFAM" id="SSF53146">
    <property type="entry name" value="Nitrogenase accessory factor-like"/>
    <property type="match status" value="1"/>
</dbReference>
<protein>
    <recommendedName>
        <fullName evidence="1">Dinitrogenase iron-molybdenum cofactor biosynthesis domain-containing protein</fullName>
    </recommendedName>
</protein>
<dbReference type="PANTHER" id="PTHR33937:SF2">
    <property type="entry name" value="DINITROGENASE IRON-MOLYBDENUM COFACTOR BIOSYNTHESIS DOMAIN-CONTAINING PROTEIN"/>
    <property type="match status" value="1"/>
</dbReference>
<dbReference type="InterPro" id="IPR003731">
    <property type="entry name" value="Di-Nase_FeMo-co_biosynth"/>
</dbReference>
<name>A0ABR7T807_HELCL</name>
<dbReference type="Pfam" id="PF02579">
    <property type="entry name" value="Nitro_FeMo-Co"/>
    <property type="match status" value="1"/>
</dbReference>
<evidence type="ECO:0000313" key="3">
    <source>
        <dbReference type="Proteomes" id="UP000617402"/>
    </source>
</evidence>
<evidence type="ECO:0000259" key="1">
    <source>
        <dbReference type="Pfam" id="PF02579"/>
    </source>
</evidence>
<dbReference type="RefSeq" id="WP_188041441.1">
    <property type="nucleotide sequence ID" value="NZ_JACVHF010000023.1"/>
</dbReference>
<dbReference type="PANTHER" id="PTHR33937">
    <property type="entry name" value="IRON-MOLYBDENUM PROTEIN-RELATED-RELATED"/>
    <property type="match status" value="1"/>
</dbReference>
<dbReference type="Gene3D" id="3.30.420.130">
    <property type="entry name" value="Dinitrogenase iron-molybdenum cofactor biosynthesis domain"/>
    <property type="match status" value="1"/>
</dbReference>
<gene>
    <name evidence="2" type="ORF">H1S01_16125</name>
</gene>
<reference evidence="2 3" key="1">
    <citation type="submission" date="2020-07" db="EMBL/GenBank/DDBJ databases">
        <title>Draft whole-genome sequence of Heliobacterium chlorum DSM 3682, type strain.</title>
        <authorList>
            <person name="Kyndt J.A."/>
            <person name="Meyer T.E."/>
            <person name="Imhoff J.F."/>
        </authorList>
    </citation>
    <scope>NUCLEOTIDE SEQUENCE [LARGE SCALE GENOMIC DNA]</scope>
    <source>
        <strain evidence="2 3">DSM 3682</strain>
    </source>
</reference>
<proteinExistence type="predicted"/>
<dbReference type="InterPro" id="IPR034165">
    <property type="entry name" value="NifB_C"/>
</dbReference>
<dbReference type="InterPro" id="IPR051840">
    <property type="entry name" value="NifX/NifY_domain"/>
</dbReference>
<dbReference type="EMBL" id="JACVHF010000023">
    <property type="protein sequence ID" value="MBC9786009.1"/>
    <property type="molecule type" value="Genomic_DNA"/>
</dbReference>
<organism evidence="2 3">
    <name type="scientific">Heliobacterium chlorum</name>
    <dbReference type="NCBI Taxonomy" id="2698"/>
    <lineage>
        <taxon>Bacteria</taxon>
        <taxon>Bacillati</taxon>
        <taxon>Bacillota</taxon>
        <taxon>Clostridia</taxon>
        <taxon>Eubacteriales</taxon>
        <taxon>Heliobacteriaceae</taxon>
        <taxon>Heliobacterium</taxon>
    </lineage>
</organism>
<dbReference type="CDD" id="cd00852">
    <property type="entry name" value="NifB"/>
    <property type="match status" value="1"/>
</dbReference>
<comment type="caution">
    <text evidence="2">The sequence shown here is derived from an EMBL/GenBank/DDBJ whole genome shotgun (WGS) entry which is preliminary data.</text>
</comment>
<evidence type="ECO:0000313" key="2">
    <source>
        <dbReference type="EMBL" id="MBC9786009.1"/>
    </source>
</evidence>
<dbReference type="InterPro" id="IPR036105">
    <property type="entry name" value="DiNase_FeMo-co_biosyn_sf"/>
</dbReference>
<accession>A0ABR7T807</accession>
<feature type="domain" description="Dinitrogenase iron-molybdenum cofactor biosynthesis" evidence="1">
    <location>
        <begin position="11"/>
        <end position="104"/>
    </location>
</feature>
<keyword evidence="3" id="KW-1185">Reference proteome</keyword>
<dbReference type="Proteomes" id="UP000617402">
    <property type="component" value="Unassembled WGS sequence"/>
</dbReference>